<proteinExistence type="predicted"/>
<evidence type="ECO:0008006" key="4">
    <source>
        <dbReference type="Google" id="ProtNLM"/>
    </source>
</evidence>
<dbReference type="Pfam" id="PF07437">
    <property type="entry name" value="YfaZ"/>
    <property type="match status" value="1"/>
</dbReference>
<gene>
    <name evidence="2" type="ORF">V5J35_003085</name>
</gene>
<name>A0ABV2SJH2_9GAMM</name>
<feature type="signal peptide" evidence="1">
    <location>
        <begin position="1"/>
        <end position="27"/>
    </location>
</feature>
<organism evidence="2 3">
    <name type="scientific">Endozoicomonas lisbonensis</name>
    <dbReference type="NCBI Taxonomy" id="3120522"/>
    <lineage>
        <taxon>Bacteria</taxon>
        <taxon>Pseudomonadati</taxon>
        <taxon>Pseudomonadota</taxon>
        <taxon>Gammaproteobacteria</taxon>
        <taxon>Oceanospirillales</taxon>
        <taxon>Endozoicomonadaceae</taxon>
        <taxon>Endozoicomonas</taxon>
    </lineage>
</organism>
<comment type="caution">
    <text evidence="2">The sequence shown here is derived from an EMBL/GenBank/DDBJ whole genome shotgun (WGS) entry which is preliminary data.</text>
</comment>
<evidence type="ECO:0000256" key="1">
    <source>
        <dbReference type="SAM" id="SignalP"/>
    </source>
</evidence>
<evidence type="ECO:0000313" key="3">
    <source>
        <dbReference type="Proteomes" id="UP001549366"/>
    </source>
</evidence>
<protein>
    <recommendedName>
        <fullName evidence="4">Outer membrane protein beta-barrel domain-containing protein</fullName>
    </recommendedName>
</protein>
<accession>A0ABV2SJH2</accession>
<dbReference type="Proteomes" id="UP001549366">
    <property type="component" value="Unassembled WGS sequence"/>
</dbReference>
<feature type="chain" id="PRO_5047222634" description="Outer membrane protein beta-barrel domain-containing protein" evidence="1">
    <location>
        <begin position="28"/>
        <end position="186"/>
    </location>
</feature>
<keyword evidence="3" id="KW-1185">Reference proteome</keyword>
<reference evidence="2 3" key="1">
    <citation type="submission" date="2024-06" db="EMBL/GenBank/DDBJ databases">
        <title>Genomic Encyclopedia of Type Strains, Phase V (KMG-V): Genome sequencing to study the core and pangenomes of soil and plant-associated prokaryotes.</title>
        <authorList>
            <person name="Whitman W."/>
        </authorList>
    </citation>
    <scope>NUCLEOTIDE SEQUENCE [LARGE SCALE GENOMIC DNA]</scope>
    <source>
        <strain evidence="2 3">NE40</strain>
    </source>
</reference>
<dbReference type="RefSeq" id="WP_354008016.1">
    <property type="nucleotide sequence ID" value="NZ_JBEWTA010000001.1"/>
</dbReference>
<dbReference type="InterPro" id="IPR009998">
    <property type="entry name" value="YfaZ"/>
</dbReference>
<evidence type="ECO:0000313" key="2">
    <source>
        <dbReference type="EMBL" id="MET4757893.1"/>
    </source>
</evidence>
<keyword evidence="1" id="KW-0732">Signal</keyword>
<sequence>MKTVSSNAANRAAMALCGLMMSSTAMATGFNLSLSEHSVGFGIDQMLSYTTATSFSGLYHENKGGMVNGGFKVMNQSGGFRYSVGMKAFAVDHRGDSHIGWGFAPGGSLGVNFTQSMRIEAEYYYAPSILSFNRTKNMKQFDSRFVFAPMPNAELSLGYRNVQTKMSNRGSRTLHDGGYLGINFKF</sequence>
<dbReference type="EMBL" id="JBEWTB010000002">
    <property type="protein sequence ID" value="MET4757893.1"/>
    <property type="molecule type" value="Genomic_DNA"/>
</dbReference>